<accession>A0A848HB35</accession>
<proteinExistence type="inferred from homology"/>
<evidence type="ECO:0000256" key="1">
    <source>
        <dbReference type="ARBA" id="ARBA00006484"/>
    </source>
</evidence>
<dbReference type="EMBL" id="JABBFX010000003">
    <property type="protein sequence ID" value="NML47262.1"/>
    <property type="molecule type" value="Genomic_DNA"/>
</dbReference>
<sequence>MNALQGRRAIVTGGSRGLGLAVVRELAARGAQVVVLARDPGRLRDALAGLAEQAFGVTADLREPAQVRRAFAEAGERFGGRLDFLVNNAGAGSYQPVERISDEEIAHQLASNFTSAVYCARSAIPMLRAAGGGVILNVSTEAAQQPVSGLALYGASKAALESFSLALNQELRADRIKSSIVRLGRMKDTGFSKGWDPVMRAEAVARWQAEGRFAAAGEPMELDTVARTIVDLLAVAPGAQARLLDLREFDAGM</sequence>
<name>A0A848HB35_9BURK</name>
<evidence type="ECO:0000256" key="2">
    <source>
        <dbReference type="ARBA" id="ARBA00023002"/>
    </source>
</evidence>
<gene>
    <name evidence="4" type="ORF">HHL11_26175</name>
</gene>
<dbReference type="CDD" id="cd05233">
    <property type="entry name" value="SDR_c"/>
    <property type="match status" value="1"/>
</dbReference>
<evidence type="ECO:0000313" key="5">
    <source>
        <dbReference type="Proteomes" id="UP000541185"/>
    </source>
</evidence>
<dbReference type="SUPFAM" id="SSF51735">
    <property type="entry name" value="NAD(P)-binding Rossmann-fold domains"/>
    <property type="match status" value="1"/>
</dbReference>
<keyword evidence="2" id="KW-0560">Oxidoreductase</keyword>
<reference evidence="4 5" key="1">
    <citation type="submission" date="2020-04" db="EMBL/GenBank/DDBJ databases">
        <title>Ramlibacter sp. G-1-2-2 isolated from soil.</title>
        <authorList>
            <person name="Dahal R.H."/>
        </authorList>
    </citation>
    <scope>NUCLEOTIDE SEQUENCE [LARGE SCALE GENOMIC DNA]</scope>
    <source>
        <strain evidence="4 5">G-1-2-2</strain>
    </source>
</reference>
<dbReference type="PRINTS" id="PR00081">
    <property type="entry name" value="GDHRDH"/>
</dbReference>
<dbReference type="Gene3D" id="3.40.50.720">
    <property type="entry name" value="NAD(P)-binding Rossmann-like Domain"/>
    <property type="match status" value="1"/>
</dbReference>
<dbReference type="InterPro" id="IPR002347">
    <property type="entry name" value="SDR_fam"/>
</dbReference>
<dbReference type="PRINTS" id="PR00080">
    <property type="entry name" value="SDRFAMILY"/>
</dbReference>
<dbReference type="Pfam" id="PF00106">
    <property type="entry name" value="adh_short"/>
    <property type="match status" value="1"/>
</dbReference>
<evidence type="ECO:0000313" key="4">
    <source>
        <dbReference type="EMBL" id="NML47262.1"/>
    </source>
</evidence>
<dbReference type="AlphaFoldDB" id="A0A848HB35"/>
<dbReference type="PANTHER" id="PTHR43669">
    <property type="entry name" value="5-KETO-D-GLUCONATE 5-REDUCTASE"/>
    <property type="match status" value="1"/>
</dbReference>
<dbReference type="Proteomes" id="UP000541185">
    <property type="component" value="Unassembled WGS sequence"/>
</dbReference>
<dbReference type="InterPro" id="IPR036291">
    <property type="entry name" value="NAD(P)-bd_dom_sf"/>
</dbReference>
<comment type="caution">
    <text evidence="4">The sequence shown here is derived from an EMBL/GenBank/DDBJ whole genome shotgun (WGS) entry which is preliminary data.</text>
</comment>
<organism evidence="4 5">
    <name type="scientific">Ramlibacter agri</name>
    <dbReference type="NCBI Taxonomy" id="2728837"/>
    <lineage>
        <taxon>Bacteria</taxon>
        <taxon>Pseudomonadati</taxon>
        <taxon>Pseudomonadota</taxon>
        <taxon>Betaproteobacteria</taxon>
        <taxon>Burkholderiales</taxon>
        <taxon>Comamonadaceae</taxon>
        <taxon>Ramlibacter</taxon>
    </lineage>
</organism>
<evidence type="ECO:0000256" key="3">
    <source>
        <dbReference type="RuleBase" id="RU000363"/>
    </source>
</evidence>
<dbReference type="GO" id="GO:0016491">
    <property type="term" value="F:oxidoreductase activity"/>
    <property type="evidence" value="ECO:0007669"/>
    <property type="project" value="UniProtKB-KW"/>
</dbReference>
<comment type="similarity">
    <text evidence="1 3">Belongs to the short-chain dehydrogenases/reductases (SDR) family.</text>
</comment>
<protein>
    <submittedName>
        <fullName evidence="4">SDR family oxidoreductase</fullName>
    </submittedName>
</protein>
<dbReference type="PANTHER" id="PTHR43669:SF3">
    <property type="entry name" value="ALCOHOL DEHYDROGENASE, PUTATIVE (AFU_ORTHOLOGUE AFUA_3G03445)-RELATED"/>
    <property type="match status" value="1"/>
</dbReference>
<dbReference type="RefSeq" id="WP_169421544.1">
    <property type="nucleotide sequence ID" value="NZ_JABBFX010000003.1"/>
</dbReference>
<keyword evidence="5" id="KW-1185">Reference proteome</keyword>